<dbReference type="EMBL" id="JAYRBN010000100">
    <property type="protein sequence ID" value="KAL2727884.1"/>
    <property type="molecule type" value="Genomic_DNA"/>
</dbReference>
<evidence type="ECO:0000313" key="2">
    <source>
        <dbReference type="Proteomes" id="UP001607303"/>
    </source>
</evidence>
<dbReference type="AlphaFoldDB" id="A0ABD2B592"/>
<name>A0ABD2B592_VESMC</name>
<protein>
    <submittedName>
        <fullName evidence="1">Uncharacterized protein</fullName>
    </submittedName>
</protein>
<dbReference type="Proteomes" id="UP001607303">
    <property type="component" value="Unassembled WGS sequence"/>
</dbReference>
<accession>A0ABD2B592</accession>
<sequence length="84" mass="9787">MQETRKLQTALGFMIDTIDEYKDKTVLVPQALFHACFVRRTLIIRYIQLEWHSDRNAGPGWFSLARPPLRPMINGENVPLMRSS</sequence>
<comment type="caution">
    <text evidence="1">The sequence shown here is derived from an EMBL/GenBank/DDBJ whole genome shotgun (WGS) entry which is preliminary data.</text>
</comment>
<reference evidence="1 2" key="1">
    <citation type="journal article" date="2024" name="Ann. Entomol. Soc. Am.">
        <title>Genomic analyses of the southern and eastern yellowjacket wasps (Hymenoptera: Vespidae) reveal evolutionary signatures of social life.</title>
        <authorList>
            <person name="Catto M.A."/>
            <person name="Caine P.B."/>
            <person name="Orr S.E."/>
            <person name="Hunt B.G."/>
            <person name="Goodisman M.A.D."/>
        </authorList>
    </citation>
    <scope>NUCLEOTIDE SEQUENCE [LARGE SCALE GENOMIC DNA]</scope>
    <source>
        <strain evidence="1">232</strain>
        <tissue evidence="1">Head and thorax</tissue>
    </source>
</reference>
<proteinExistence type="predicted"/>
<gene>
    <name evidence="1" type="ORF">V1477_017160</name>
</gene>
<evidence type="ECO:0000313" key="1">
    <source>
        <dbReference type="EMBL" id="KAL2727884.1"/>
    </source>
</evidence>
<organism evidence="1 2">
    <name type="scientific">Vespula maculifrons</name>
    <name type="common">Eastern yellow jacket</name>
    <name type="synonym">Wasp</name>
    <dbReference type="NCBI Taxonomy" id="7453"/>
    <lineage>
        <taxon>Eukaryota</taxon>
        <taxon>Metazoa</taxon>
        <taxon>Ecdysozoa</taxon>
        <taxon>Arthropoda</taxon>
        <taxon>Hexapoda</taxon>
        <taxon>Insecta</taxon>
        <taxon>Pterygota</taxon>
        <taxon>Neoptera</taxon>
        <taxon>Endopterygota</taxon>
        <taxon>Hymenoptera</taxon>
        <taxon>Apocrita</taxon>
        <taxon>Aculeata</taxon>
        <taxon>Vespoidea</taxon>
        <taxon>Vespidae</taxon>
        <taxon>Vespinae</taxon>
        <taxon>Vespula</taxon>
    </lineage>
</organism>
<keyword evidence="2" id="KW-1185">Reference proteome</keyword>